<proteinExistence type="predicted"/>
<reference evidence="2 3" key="1">
    <citation type="journal article" date="2020" name="Microb. Genom.">
        <title>Genetic diversity of clinical and environmental Mucorales isolates obtained from an investigation of mucormycosis cases among solid organ transplant recipients.</title>
        <authorList>
            <person name="Nguyen M.H."/>
            <person name="Kaul D."/>
            <person name="Muto C."/>
            <person name="Cheng S.J."/>
            <person name="Richter R.A."/>
            <person name="Bruno V.M."/>
            <person name="Liu G."/>
            <person name="Beyhan S."/>
            <person name="Sundermann A.J."/>
            <person name="Mounaud S."/>
            <person name="Pasculle A.W."/>
            <person name="Nierman W.C."/>
            <person name="Driscoll E."/>
            <person name="Cumbie R."/>
            <person name="Clancy C.J."/>
            <person name="Dupont C.L."/>
        </authorList>
    </citation>
    <scope>NUCLEOTIDE SEQUENCE [LARGE SCALE GENOMIC DNA]</scope>
    <source>
        <strain evidence="2 3">GL24</strain>
    </source>
</reference>
<name>A0A9P7BZ38_9FUNG</name>
<dbReference type="EMBL" id="JAANIU010019146">
    <property type="protein sequence ID" value="KAG1524725.1"/>
    <property type="molecule type" value="Genomic_DNA"/>
</dbReference>
<dbReference type="Gene3D" id="3.40.50.2000">
    <property type="entry name" value="Glycogen Phosphorylase B"/>
    <property type="match status" value="2"/>
</dbReference>
<feature type="region of interest" description="Disordered" evidence="1">
    <location>
        <begin position="1"/>
        <end position="21"/>
    </location>
</feature>
<accession>A0A9P7BZ38</accession>
<keyword evidence="3" id="KW-1185">Reference proteome</keyword>
<sequence length="86" mass="9572">MSRGWRGGAFDCPSGPREMTRDGQDALLVPAGDRDALRDALQRVMGDLSLRRQLGERGATAVRHRYALASVLSEWDELFEAVQEAR</sequence>
<evidence type="ECO:0000313" key="2">
    <source>
        <dbReference type="EMBL" id="KAG1524725.1"/>
    </source>
</evidence>
<evidence type="ECO:0008006" key="4">
    <source>
        <dbReference type="Google" id="ProtNLM"/>
    </source>
</evidence>
<organism evidence="2 3">
    <name type="scientific">Rhizopus delemar</name>
    <dbReference type="NCBI Taxonomy" id="936053"/>
    <lineage>
        <taxon>Eukaryota</taxon>
        <taxon>Fungi</taxon>
        <taxon>Fungi incertae sedis</taxon>
        <taxon>Mucoromycota</taxon>
        <taxon>Mucoromycotina</taxon>
        <taxon>Mucoromycetes</taxon>
        <taxon>Mucorales</taxon>
        <taxon>Mucorineae</taxon>
        <taxon>Rhizopodaceae</taxon>
        <taxon>Rhizopus</taxon>
    </lineage>
</organism>
<evidence type="ECO:0000256" key="1">
    <source>
        <dbReference type="SAM" id="MobiDB-lite"/>
    </source>
</evidence>
<dbReference type="Proteomes" id="UP000740926">
    <property type="component" value="Unassembled WGS sequence"/>
</dbReference>
<protein>
    <recommendedName>
        <fullName evidence="4">Glycosyl transferase family 1 domain-containing protein</fullName>
    </recommendedName>
</protein>
<evidence type="ECO:0000313" key="3">
    <source>
        <dbReference type="Proteomes" id="UP000740926"/>
    </source>
</evidence>
<comment type="caution">
    <text evidence="2">The sequence shown here is derived from an EMBL/GenBank/DDBJ whole genome shotgun (WGS) entry which is preliminary data.</text>
</comment>
<gene>
    <name evidence="2" type="ORF">G6F50_018510</name>
</gene>
<dbReference type="AlphaFoldDB" id="A0A9P7BZ38"/>
<dbReference type="SUPFAM" id="SSF53756">
    <property type="entry name" value="UDP-Glycosyltransferase/glycogen phosphorylase"/>
    <property type="match status" value="1"/>
</dbReference>